<reference evidence="3 4" key="1">
    <citation type="submission" date="2024-03" db="EMBL/GenBank/DDBJ databases">
        <title>Aureococcus anophagefferens CCMP1851 and Kratosvirus quantuckense: Draft genome of a second virus-susceptible host strain in the model system.</title>
        <authorList>
            <person name="Chase E."/>
            <person name="Truchon A.R."/>
            <person name="Schepens W."/>
            <person name="Wilhelm S.W."/>
        </authorList>
    </citation>
    <scope>NUCLEOTIDE SEQUENCE [LARGE SCALE GENOMIC DNA]</scope>
    <source>
        <strain evidence="3 4">CCMP1851</strain>
    </source>
</reference>
<feature type="region of interest" description="Disordered" evidence="1">
    <location>
        <begin position="187"/>
        <end position="292"/>
    </location>
</feature>
<feature type="compositionally biased region" description="Basic and acidic residues" evidence="1">
    <location>
        <begin position="283"/>
        <end position="292"/>
    </location>
</feature>
<evidence type="ECO:0000256" key="1">
    <source>
        <dbReference type="SAM" id="MobiDB-lite"/>
    </source>
</evidence>
<feature type="compositionally biased region" description="Basic residues" evidence="1">
    <location>
        <begin position="269"/>
        <end position="278"/>
    </location>
</feature>
<feature type="chain" id="PRO_5045243326" evidence="2">
    <location>
        <begin position="17"/>
        <end position="292"/>
    </location>
</feature>
<comment type="caution">
    <text evidence="3">The sequence shown here is derived from an EMBL/GenBank/DDBJ whole genome shotgun (WGS) entry which is preliminary data.</text>
</comment>
<protein>
    <submittedName>
        <fullName evidence="3">Uncharacterized protein</fullName>
    </submittedName>
</protein>
<dbReference type="EMBL" id="JBBJCI010000084">
    <property type="protein sequence ID" value="KAK7248978.1"/>
    <property type="molecule type" value="Genomic_DNA"/>
</dbReference>
<name>A0ABR1G745_AURAN</name>
<dbReference type="Proteomes" id="UP001363151">
    <property type="component" value="Unassembled WGS sequence"/>
</dbReference>
<sequence length="292" mass="30167">MEKLVQLWALSAAAAAFTTPTAPRAPPALRSTYLNQGFVESVKAGPNGSPFNANYADVDRSEVQLAAQTTMNALRSKGRIIDKTTEEAAWEAAWIAASVANQERLKNNRDAAAQVAYGVQVPPIGGGKDATPEAFVADKPAFVAALRSSGRGFDRETEEAAWEAAWIAASVANLQRLKLKQDAAAQRGGEQRFLPGPGGYEGPGGYGGPGGPGGYEGPGGYGGPGGIPRNDFGGGVGRAAPRAFGSGAAGRAAALQAAREAAAPENRRRPTARPKRGALRAAMVRDYHDGAV</sequence>
<evidence type="ECO:0000256" key="2">
    <source>
        <dbReference type="SAM" id="SignalP"/>
    </source>
</evidence>
<gene>
    <name evidence="3" type="ORF">SO694_00043175</name>
</gene>
<organism evidence="3 4">
    <name type="scientific">Aureococcus anophagefferens</name>
    <name type="common">Harmful bloom alga</name>
    <dbReference type="NCBI Taxonomy" id="44056"/>
    <lineage>
        <taxon>Eukaryota</taxon>
        <taxon>Sar</taxon>
        <taxon>Stramenopiles</taxon>
        <taxon>Ochrophyta</taxon>
        <taxon>Pelagophyceae</taxon>
        <taxon>Pelagomonadales</taxon>
        <taxon>Pelagomonadaceae</taxon>
        <taxon>Aureococcus</taxon>
    </lineage>
</organism>
<evidence type="ECO:0000313" key="3">
    <source>
        <dbReference type="EMBL" id="KAK7248978.1"/>
    </source>
</evidence>
<feature type="compositionally biased region" description="Gly residues" evidence="1">
    <location>
        <begin position="196"/>
        <end position="237"/>
    </location>
</feature>
<feature type="signal peptide" evidence="2">
    <location>
        <begin position="1"/>
        <end position="16"/>
    </location>
</feature>
<proteinExistence type="predicted"/>
<keyword evidence="2" id="KW-0732">Signal</keyword>
<feature type="compositionally biased region" description="Low complexity" evidence="1">
    <location>
        <begin position="238"/>
        <end position="264"/>
    </location>
</feature>
<evidence type="ECO:0000313" key="4">
    <source>
        <dbReference type="Proteomes" id="UP001363151"/>
    </source>
</evidence>
<keyword evidence="4" id="KW-1185">Reference proteome</keyword>
<accession>A0ABR1G745</accession>